<accession>A0ABX7PB39</accession>
<dbReference type="GO" id="GO:0008237">
    <property type="term" value="F:metallopeptidase activity"/>
    <property type="evidence" value="ECO:0007669"/>
    <property type="project" value="UniProtKB-KW"/>
</dbReference>
<evidence type="ECO:0000256" key="1">
    <source>
        <dbReference type="ARBA" id="ARBA00008721"/>
    </source>
</evidence>
<sequence>MQMRKRSSTLLLAVGGLLAVGCGGTLEPEEPGPVVVEEARCGTEDTDAAEMARVESELAAHAVSAMRLPGSVRVPTYVHVLNKGTGTANGDVPATVISAQLAVLNSAYSATPFYFDLVTITRTTNATWYAMSPGSTVERLAKSALRRGGKESLNLYLANPGGGLLGWSTLPQNQAANPVLDGVVMLNATLPGGTAAPYNEGDSTVHEVGHWLGLNHTVQGCSVDDGVADTPRSAGTSGACATGLDTCIADPGLDPVHNYMGITDDACMYEFTPGQGARMDSMALMYR</sequence>
<proteinExistence type="inferred from homology"/>
<evidence type="ECO:0000256" key="9">
    <source>
        <dbReference type="SAM" id="SignalP"/>
    </source>
</evidence>
<dbReference type="SUPFAM" id="SSF55486">
    <property type="entry name" value="Metalloproteases ('zincins'), catalytic domain"/>
    <property type="match status" value="1"/>
</dbReference>
<dbReference type="InterPro" id="IPR024079">
    <property type="entry name" value="MetalloPept_cat_dom_sf"/>
</dbReference>
<keyword evidence="7 11" id="KW-0482">Metalloprotease</keyword>
<reference evidence="11 12" key="1">
    <citation type="submission" date="2021-02" db="EMBL/GenBank/DDBJ databases">
        <title>De Novo genome assembly of isolated myxobacteria.</title>
        <authorList>
            <person name="Stevens D.C."/>
        </authorList>
    </citation>
    <scope>NUCLEOTIDE SEQUENCE [LARGE SCALE GENOMIC DNA]</scope>
    <source>
        <strain evidence="12">SCPEA02</strain>
    </source>
</reference>
<dbReference type="InterPro" id="IPR008754">
    <property type="entry name" value="Peptidase_M43"/>
</dbReference>
<dbReference type="PROSITE" id="PS51257">
    <property type="entry name" value="PROKAR_LIPOPROTEIN"/>
    <property type="match status" value="1"/>
</dbReference>
<feature type="chain" id="PRO_5046091346" evidence="9">
    <location>
        <begin position="20"/>
        <end position="287"/>
    </location>
</feature>
<keyword evidence="8" id="KW-1015">Disulfide bond</keyword>
<evidence type="ECO:0000256" key="8">
    <source>
        <dbReference type="ARBA" id="ARBA00023157"/>
    </source>
</evidence>
<evidence type="ECO:0000256" key="5">
    <source>
        <dbReference type="ARBA" id="ARBA00022801"/>
    </source>
</evidence>
<protein>
    <submittedName>
        <fullName evidence="11">Zinc metalloprotease</fullName>
    </submittedName>
</protein>
<dbReference type="PANTHER" id="PTHR47466:SF1">
    <property type="entry name" value="METALLOPROTEASE MEP1 (AFU_ORTHOLOGUE AFUA_1G07730)-RELATED"/>
    <property type="match status" value="1"/>
</dbReference>
<dbReference type="CDD" id="cd04275">
    <property type="entry name" value="ZnMc_pappalysin_like"/>
    <property type="match status" value="1"/>
</dbReference>
<evidence type="ECO:0000256" key="2">
    <source>
        <dbReference type="ARBA" id="ARBA00022670"/>
    </source>
</evidence>
<keyword evidence="12" id="KW-1185">Reference proteome</keyword>
<evidence type="ECO:0000256" key="3">
    <source>
        <dbReference type="ARBA" id="ARBA00022723"/>
    </source>
</evidence>
<dbReference type="Proteomes" id="UP000662747">
    <property type="component" value="Chromosome"/>
</dbReference>
<evidence type="ECO:0000259" key="10">
    <source>
        <dbReference type="Pfam" id="PF05572"/>
    </source>
</evidence>
<organism evidence="11 12">
    <name type="scientific">Pyxidicoccus parkwayensis</name>
    <dbReference type="NCBI Taxonomy" id="2813578"/>
    <lineage>
        <taxon>Bacteria</taxon>
        <taxon>Pseudomonadati</taxon>
        <taxon>Myxococcota</taxon>
        <taxon>Myxococcia</taxon>
        <taxon>Myxococcales</taxon>
        <taxon>Cystobacterineae</taxon>
        <taxon>Myxococcaceae</taxon>
        <taxon>Pyxidicoccus</taxon>
    </lineage>
</organism>
<name>A0ABX7PB39_9BACT</name>
<evidence type="ECO:0000256" key="7">
    <source>
        <dbReference type="ARBA" id="ARBA00023049"/>
    </source>
</evidence>
<keyword evidence="4 9" id="KW-0732">Signal</keyword>
<keyword evidence="2" id="KW-0645">Protease</keyword>
<feature type="domain" description="Peptidase M43 pregnancy-associated plasma-A" evidence="10">
    <location>
        <begin position="197"/>
        <end position="281"/>
    </location>
</feature>
<evidence type="ECO:0000313" key="12">
    <source>
        <dbReference type="Proteomes" id="UP000662747"/>
    </source>
</evidence>
<dbReference type="Gene3D" id="3.40.390.10">
    <property type="entry name" value="Collagenase (Catalytic Domain)"/>
    <property type="match status" value="1"/>
</dbReference>
<keyword evidence="3" id="KW-0479">Metal-binding</keyword>
<evidence type="ECO:0000256" key="4">
    <source>
        <dbReference type="ARBA" id="ARBA00022729"/>
    </source>
</evidence>
<keyword evidence="5" id="KW-0378">Hydrolase</keyword>
<dbReference type="RefSeq" id="WP_206729184.1">
    <property type="nucleotide sequence ID" value="NZ_CP071090.1"/>
</dbReference>
<evidence type="ECO:0000313" key="11">
    <source>
        <dbReference type="EMBL" id="QSQ27665.1"/>
    </source>
</evidence>
<comment type="similarity">
    <text evidence="1">Belongs to the peptidase M43B family.</text>
</comment>
<dbReference type="EMBL" id="CP071090">
    <property type="protein sequence ID" value="QSQ27665.1"/>
    <property type="molecule type" value="Genomic_DNA"/>
</dbReference>
<feature type="signal peptide" evidence="9">
    <location>
        <begin position="1"/>
        <end position="19"/>
    </location>
</feature>
<keyword evidence="6" id="KW-0862">Zinc</keyword>
<dbReference type="PANTHER" id="PTHR47466">
    <property type="match status" value="1"/>
</dbReference>
<gene>
    <name evidence="11" type="ORF">JY651_23360</name>
</gene>
<dbReference type="Pfam" id="PF05572">
    <property type="entry name" value="Peptidase_M43"/>
    <property type="match status" value="1"/>
</dbReference>
<evidence type="ECO:0000256" key="6">
    <source>
        <dbReference type="ARBA" id="ARBA00022833"/>
    </source>
</evidence>